<dbReference type="RefSeq" id="WP_114956603.1">
    <property type="nucleotide sequence ID" value="NZ_JBHSJF010000006.1"/>
</dbReference>
<proteinExistence type="predicted"/>
<sequence length="80" mass="9095">MLMIRCPVCGIAADETEFTSGGLYGRLEETENRVIPRDVVREWWLCARGCGTWFGMARHVVNQRVTATWAAGDEPWDGRH</sequence>
<protein>
    <submittedName>
        <fullName evidence="1">Sarcosine oxidase subunit delta</fullName>
    </submittedName>
</protein>
<dbReference type="EMBL" id="JBHSJF010000006">
    <property type="protein sequence ID" value="MFC5067824.1"/>
    <property type="molecule type" value="Genomic_DNA"/>
</dbReference>
<gene>
    <name evidence="1" type="ORF">ACFPFW_07310</name>
</gene>
<dbReference type="InterPro" id="IPR038561">
    <property type="entry name" value="SoxD_sf"/>
</dbReference>
<comment type="caution">
    <text evidence="1">The sequence shown here is derived from an EMBL/GenBank/DDBJ whole genome shotgun (WGS) entry which is preliminary data.</text>
</comment>
<organism evidence="1 2">
    <name type="scientific">Flaviflagellibacter deserti</name>
    <dbReference type="NCBI Taxonomy" id="2267266"/>
    <lineage>
        <taxon>Bacteria</taxon>
        <taxon>Pseudomonadati</taxon>
        <taxon>Pseudomonadota</taxon>
        <taxon>Alphaproteobacteria</taxon>
        <taxon>Hyphomicrobiales</taxon>
        <taxon>Flaviflagellibacter</taxon>
    </lineage>
</organism>
<name>A0ABV9Z050_9HYPH</name>
<reference evidence="2" key="1">
    <citation type="journal article" date="2019" name="Int. J. Syst. Evol. Microbiol.">
        <title>The Global Catalogue of Microorganisms (GCM) 10K type strain sequencing project: providing services to taxonomists for standard genome sequencing and annotation.</title>
        <authorList>
            <consortium name="The Broad Institute Genomics Platform"/>
            <consortium name="The Broad Institute Genome Sequencing Center for Infectious Disease"/>
            <person name="Wu L."/>
            <person name="Ma J."/>
        </authorList>
    </citation>
    <scope>NUCLEOTIDE SEQUENCE [LARGE SCALE GENOMIC DNA]</scope>
    <source>
        <strain evidence="2">CGMCC 1.16444</strain>
    </source>
</reference>
<dbReference type="Proteomes" id="UP001595796">
    <property type="component" value="Unassembled WGS sequence"/>
</dbReference>
<accession>A0ABV9Z050</accession>
<evidence type="ECO:0000313" key="2">
    <source>
        <dbReference type="Proteomes" id="UP001595796"/>
    </source>
</evidence>
<dbReference type="Gene3D" id="3.30.2270.10">
    <property type="entry name" value="Folate-binding superfamily"/>
    <property type="match status" value="1"/>
</dbReference>
<keyword evidence="2" id="KW-1185">Reference proteome</keyword>
<evidence type="ECO:0000313" key="1">
    <source>
        <dbReference type="EMBL" id="MFC5067824.1"/>
    </source>
</evidence>